<name>A0A1H0NN45_9BURK</name>
<reference evidence="17" key="1">
    <citation type="submission" date="2016-10" db="EMBL/GenBank/DDBJ databases">
        <authorList>
            <person name="Varghese N."/>
            <person name="Submissions S."/>
        </authorList>
    </citation>
    <scope>NUCLEOTIDE SEQUENCE [LARGE SCALE GENOMIC DNA]</scope>
    <source>
        <strain evidence="17">DSM 17101</strain>
    </source>
</reference>
<feature type="region of interest" description="Disordered" evidence="12">
    <location>
        <begin position="1"/>
        <end position="20"/>
    </location>
</feature>
<dbReference type="Gene3D" id="3.40.710.10">
    <property type="entry name" value="DD-peptidase/beta-lactamase superfamily"/>
    <property type="match status" value="1"/>
</dbReference>
<dbReference type="InterPro" id="IPR023346">
    <property type="entry name" value="Lysozyme-like_dom_sf"/>
</dbReference>
<dbReference type="SUPFAM" id="SSF56601">
    <property type="entry name" value="beta-lactamase/transpeptidase-like"/>
    <property type="match status" value="1"/>
</dbReference>
<evidence type="ECO:0000256" key="3">
    <source>
        <dbReference type="ARBA" id="ARBA00007739"/>
    </source>
</evidence>
<dbReference type="EC" id="2.4.99.28" evidence="10"/>
<sequence length="816" mass="86219">MARGLGTAAAGQRRMKRVPPVGGVPGDRLHAFMSGRVLSSSPVSRLACLRSALAAVPLCLALWAPLSASALPAYAEVRADYRSSETLVLSREGEVLQRLRTDATVRRGQWTGLDDISPALREALVLSEDRRFYGHSGVDWRAVSAAAWGNLWNQRTRGASTLTMQLAGLLDGDWRQGPGGRSVAQKLGQSVAAQVLERRWRKDQILEAYLNLVPFRGELVGIDALSRTLFGKAPHGLDDREAAVAAALVRAPNARPAVVAQRACGVLRAMAATPAGGGGRAGPAADCEALDLFTTAALQRRDYAASEGLAPHFARQLLARTDGPVPSSVVSSLSAPLQRVAVQSLHQHLRELHGRNVEDGAVVVLDNATGEVLAWVGSSGLLSQAGEVDGVLAARQPGSTLKPFLYAQAIAQRRITAASLIEDSPAYIPTASGLYIPQNYDRQFKGWVSVRTALAASLNVPAVRTIAMVTPDAFFRQLLALGLPLRETGDYYGYSLALGSAEMPLLHLANAYRALANGGRTGPVVFRPAPAGGRRTGSRPAPAAAAAAPAIDPRAAFIVGDILSDGNARARTFGTDSVLATRFWTAVKTGTSKDMRDNWAVGWSQRYTVGVWVGNAGGAPMHDVSGTSGAAPVWAEIMGWLHGRGVRSRAPEPPAGLVRAAVRFGPEPGGTRLLESARQEWFLAGTQQPLFVVDAGPRAIPRGREAPEAAAGEGGALDGLQAPQPRIVSPAPGTIVALDPDIPPAHQRLQFAAAGGAAPGGLRWRIDGRVQGRGTEWAWMPWPGRHRVELVDAVGQVVDEIRIEVRGAGVVKGPRP</sequence>
<dbReference type="InterPro" id="IPR036950">
    <property type="entry name" value="PBP_transglycosylase"/>
</dbReference>
<dbReference type="SUPFAM" id="SSF53955">
    <property type="entry name" value="Lysozyme-like"/>
    <property type="match status" value="1"/>
</dbReference>
<dbReference type="GO" id="GO:0008955">
    <property type="term" value="F:peptidoglycan glycosyltransferase activity"/>
    <property type="evidence" value="ECO:0007669"/>
    <property type="project" value="UniProtKB-EC"/>
</dbReference>
<dbReference type="AlphaFoldDB" id="A0A1H0NN45"/>
<evidence type="ECO:0000256" key="4">
    <source>
        <dbReference type="ARBA" id="ARBA00022645"/>
    </source>
</evidence>
<evidence type="ECO:0000259" key="14">
    <source>
        <dbReference type="Pfam" id="PF00912"/>
    </source>
</evidence>
<dbReference type="Pfam" id="PF00905">
    <property type="entry name" value="Transpeptidase"/>
    <property type="match status" value="1"/>
</dbReference>
<keyword evidence="17" id="KW-1185">Reference proteome</keyword>
<evidence type="ECO:0000256" key="2">
    <source>
        <dbReference type="ARBA" id="ARBA00007090"/>
    </source>
</evidence>
<evidence type="ECO:0000313" key="17">
    <source>
        <dbReference type="Proteomes" id="UP000199317"/>
    </source>
</evidence>
<gene>
    <name evidence="16" type="ORF">SAMN04489708_10581</name>
</gene>
<organism evidence="16 17">
    <name type="scientific">Paracidovorax cattleyae</name>
    <dbReference type="NCBI Taxonomy" id="80868"/>
    <lineage>
        <taxon>Bacteria</taxon>
        <taxon>Pseudomonadati</taxon>
        <taxon>Pseudomonadota</taxon>
        <taxon>Betaproteobacteria</taxon>
        <taxon>Burkholderiales</taxon>
        <taxon>Comamonadaceae</taxon>
        <taxon>Paracidovorax</taxon>
    </lineage>
</organism>
<keyword evidence="5" id="KW-0645">Protease</keyword>
<dbReference type="InterPro" id="IPR012338">
    <property type="entry name" value="Beta-lactam/transpept-like"/>
</dbReference>
<evidence type="ECO:0000256" key="1">
    <source>
        <dbReference type="ARBA" id="ARBA00004752"/>
    </source>
</evidence>
<dbReference type="GO" id="GO:0030288">
    <property type="term" value="C:outer membrane-bounded periplasmic space"/>
    <property type="evidence" value="ECO:0007669"/>
    <property type="project" value="TreeGrafter"/>
</dbReference>
<dbReference type="Pfam" id="PF06832">
    <property type="entry name" value="BiPBP_C"/>
    <property type="match status" value="1"/>
</dbReference>
<evidence type="ECO:0000256" key="8">
    <source>
        <dbReference type="ARBA" id="ARBA00022801"/>
    </source>
</evidence>
<evidence type="ECO:0000256" key="7">
    <source>
        <dbReference type="ARBA" id="ARBA00022679"/>
    </source>
</evidence>
<evidence type="ECO:0000256" key="10">
    <source>
        <dbReference type="ARBA" id="ARBA00044770"/>
    </source>
</evidence>
<comment type="similarity">
    <text evidence="2">In the C-terminal section; belongs to the transpeptidase family.</text>
</comment>
<keyword evidence="9" id="KW-0511">Multifunctional enzyme</keyword>
<keyword evidence="8" id="KW-0378">Hydrolase</keyword>
<dbReference type="InterPro" id="IPR050396">
    <property type="entry name" value="Glycosyltr_51/Transpeptidase"/>
</dbReference>
<dbReference type="Pfam" id="PF00912">
    <property type="entry name" value="Transgly"/>
    <property type="match status" value="1"/>
</dbReference>
<dbReference type="NCBIfam" id="TIGR02073">
    <property type="entry name" value="PBP_1c"/>
    <property type="match status" value="1"/>
</dbReference>
<accession>A0A1H0NN45</accession>
<dbReference type="GO" id="GO:0006508">
    <property type="term" value="P:proteolysis"/>
    <property type="evidence" value="ECO:0007669"/>
    <property type="project" value="UniProtKB-KW"/>
</dbReference>
<evidence type="ECO:0000259" key="13">
    <source>
        <dbReference type="Pfam" id="PF00905"/>
    </source>
</evidence>
<evidence type="ECO:0000256" key="12">
    <source>
        <dbReference type="SAM" id="MobiDB-lite"/>
    </source>
</evidence>
<feature type="domain" description="Penicillin-binding C-terminal" evidence="15">
    <location>
        <begin position="720"/>
        <end position="803"/>
    </location>
</feature>
<dbReference type="InterPro" id="IPR009647">
    <property type="entry name" value="PBP_C"/>
</dbReference>
<dbReference type="PANTHER" id="PTHR32282:SF15">
    <property type="entry name" value="PENICILLIN-BINDING PROTEIN 1C"/>
    <property type="match status" value="1"/>
</dbReference>
<keyword evidence="4" id="KW-0121">Carboxypeptidase</keyword>
<dbReference type="GO" id="GO:0008658">
    <property type="term" value="F:penicillin binding"/>
    <property type="evidence" value="ECO:0007669"/>
    <property type="project" value="InterPro"/>
</dbReference>
<dbReference type="GO" id="GO:0009252">
    <property type="term" value="P:peptidoglycan biosynthetic process"/>
    <property type="evidence" value="ECO:0007669"/>
    <property type="project" value="UniProtKB-UniPathway"/>
</dbReference>
<keyword evidence="6" id="KW-0328">Glycosyltransferase</keyword>
<evidence type="ECO:0000256" key="6">
    <source>
        <dbReference type="ARBA" id="ARBA00022676"/>
    </source>
</evidence>
<dbReference type="GO" id="GO:0004180">
    <property type="term" value="F:carboxypeptidase activity"/>
    <property type="evidence" value="ECO:0007669"/>
    <property type="project" value="UniProtKB-KW"/>
</dbReference>
<comment type="catalytic activity">
    <reaction evidence="11">
        <text>[GlcNAc-(1-&gt;4)-Mur2Ac(oyl-L-Ala-gamma-D-Glu-L-Lys-D-Ala-D-Ala)](n)-di-trans,octa-cis-undecaprenyl diphosphate + beta-D-GlcNAc-(1-&gt;4)-Mur2Ac(oyl-L-Ala-gamma-D-Glu-L-Lys-D-Ala-D-Ala)-di-trans,octa-cis-undecaprenyl diphosphate = [GlcNAc-(1-&gt;4)-Mur2Ac(oyl-L-Ala-gamma-D-Glu-L-Lys-D-Ala-D-Ala)](n+1)-di-trans,octa-cis-undecaprenyl diphosphate + di-trans,octa-cis-undecaprenyl diphosphate + H(+)</text>
        <dbReference type="Rhea" id="RHEA:23708"/>
        <dbReference type="Rhea" id="RHEA-COMP:9602"/>
        <dbReference type="Rhea" id="RHEA-COMP:9603"/>
        <dbReference type="ChEBI" id="CHEBI:15378"/>
        <dbReference type="ChEBI" id="CHEBI:58405"/>
        <dbReference type="ChEBI" id="CHEBI:60033"/>
        <dbReference type="ChEBI" id="CHEBI:78435"/>
        <dbReference type="EC" id="2.4.99.28"/>
    </reaction>
</comment>
<dbReference type="InterPro" id="IPR001264">
    <property type="entry name" value="Glyco_trans_51"/>
</dbReference>
<dbReference type="Proteomes" id="UP000199317">
    <property type="component" value="Unassembled WGS sequence"/>
</dbReference>
<dbReference type="EMBL" id="FNJL01000005">
    <property type="protein sequence ID" value="SDO94099.1"/>
    <property type="molecule type" value="Genomic_DNA"/>
</dbReference>
<feature type="domain" description="Penicillin-binding protein transpeptidase" evidence="13">
    <location>
        <begin position="360"/>
        <end position="638"/>
    </location>
</feature>
<comment type="pathway">
    <text evidence="1">Cell wall biogenesis; peptidoglycan biosynthesis.</text>
</comment>
<dbReference type="Gene3D" id="1.10.3810.10">
    <property type="entry name" value="Biosynthetic peptidoglycan transglycosylase-like"/>
    <property type="match status" value="1"/>
</dbReference>
<dbReference type="InterPro" id="IPR011815">
    <property type="entry name" value="PBP_1c"/>
</dbReference>
<dbReference type="InterPro" id="IPR001460">
    <property type="entry name" value="PCN-bd_Tpept"/>
</dbReference>
<dbReference type="PANTHER" id="PTHR32282">
    <property type="entry name" value="BINDING PROTEIN TRANSPEPTIDASE, PUTATIVE-RELATED"/>
    <property type="match status" value="1"/>
</dbReference>
<proteinExistence type="inferred from homology"/>
<feature type="domain" description="Glycosyl transferase family 51" evidence="14">
    <location>
        <begin position="94"/>
        <end position="270"/>
    </location>
</feature>
<comment type="similarity">
    <text evidence="3">In the N-terminal section; belongs to the glycosyltransferase 51 family.</text>
</comment>
<keyword evidence="7" id="KW-0808">Transferase</keyword>
<evidence type="ECO:0000259" key="15">
    <source>
        <dbReference type="Pfam" id="PF06832"/>
    </source>
</evidence>
<evidence type="ECO:0000256" key="9">
    <source>
        <dbReference type="ARBA" id="ARBA00023268"/>
    </source>
</evidence>
<dbReference type="UniPathway" id="UPA00219"/>
<evidence type="ECO:0000256" key="5">
    <source>
        <dbReference type="ARBA" id="ARBA00022670"/>
    </source>
</evidence>
<evidence type="ECO:0000313" key="16">
    <source>
        <dbReference type="EMBL" id="SDO94099.1"/>
    </source>
</evidence>
<evidence type="ECO:0000256" key="11">
    <source>
        <dbReference type="ARBA" id="ARBA00049902"/>
    </source>
</evidence>
<protein>
    <recommendedName>
        <fullName evidence="10">peptidoglycan glycosyltransferase</fullName>
        <ecNumber evidence="10">2.4.99.28</ecNumber>
    </recommendedName>
</protein>